<gene>
    <name evidence="1" type="ORF">GCM10011588_72900</name>
</gene>
<reference evidence="1" key="2">
    <citation type="submission" date="2020-09" db="EMBL/GenBank/DDBJ databases">
        <authorList>
            <person name="Sun Q."/>
            <person name="Zhou Y."/>
        </authorList>
    </citation>
    <scope>NUCLEOTIDE SEQUENCE</scope>
    <source>
        <strain evidence="1">CGMCC 4.3508</strain>
    </source>
</reference>
<dbReference type="Proteomes" id="UP000638263">
    <property type="component" value="Unassembled WGS sequence"/>
</dbReference>
<evidence type="ECO:0000313" key="2">
    <source>
        <dbReference type="Proteomes" id="UP000638263"/>
    </source>
</evidence>
<sequence>MPSVAILTLDRGETGGRSVDKEIASRGCPDTVLGQDYVVLVIAMALVGI</sequence>
<accession>A0A917RZR4</accession>
<organism evidence="1 2">
    <name type="scientific">Nocardia jinanensis</name>
    <dbReference type="NCBI Taxonomy" id="382504"/>
    <lineage>
        <taxon>Bacteria</taxon>
        <taxon>Bacillati</taxon>
        <taxon>Actinomycetota</taxon>
        <taxon>Actinomycetes</taxon>
        <taxon>Mycobacteriales</taxon>
        <taxon>Nocardiaceae</taxon>
        <taxon>Nocardia</taxon>
    </lineage>
</organism>
<name>A0A917RZR4_9NOCA</name>
<reference evidence="1" key="1">
    <citation type="journal article" date="2014" name="Int. J. Syst. Evol. Microbiol.">
        <title>Complete genome sequence of Corynebacterium casei LMG S-19264T (=DSM 44701T), isolated from a smear-ripened cheese.</title>
        <authorList>
            <consortium name="US DOE Joint Genome Institute (JGI-PGF)"/>
            <person name="Walter F."/>
            <person name="Albersmeier A."/>
            <person name="Kalinowski J."/>
            <person name="Ruckert C."/>
        </authorList>
    </citation>
    <scope>NUCLEOTIDE SEQUENCE</scope>
    <source>
        <strain evidence="1">CGMCC 4.3508</strain>
    </source>
</reference>
<proteinExistence type="predicted"/>
<protein>
    <submittedName>
        <fullName evidence="1">Uncharacterized protein</fullName>
    </submittedName>
</protein>
<dbReference type="EMBL" id="BMMH01000056">
    <property type="protein sequence ID" value="GGL47420.1"/>
    <property type="molecule type" value="Genomic_DNA"/>
</dbReference>
<comment type="caution">
    <text evidence="1">The sequence shown here is derived from an EMBL/GenBank/DDBJ whole genome shotgun (WGS) entry which is preliminary data.</text>
</comment>
<evidence type="ECO:0000313" key="1">
    <source>
        <dbReference type="EMBL" id="GGL47420.1"/>
    </source>
</evidence>
<dbReference type="AlphaFoldDB" id="A0A917RZR4"/>
<keyword evidence="2" id="KW-1185">Reference proteome</keyword>